<feature type="transmembrane region" description="Helical" evidence="1">
    <location>
        <begin position="37"/>
        <end position="53"/>
    </location>
</feature>
<evidence type="ECO:0000313" key="3">
    <source>
        <dbReference type="Proteomes" id="UP000295087"/>
    </source>
</evidence>
<dbReference type="AlphaFoldDB" id="A0A4R6PT79"/>
<gene>
    <name evidence="2" type="ORF">DFR75_1011174</name>
</gene>
<keyword evidence="1" id="KW-0812">Transmembrane</keyword>
<keyword evidence="1" id="KW-1133">Transmembrane helix</keyword>
<proteinExistence type="predicted"/>
<evidence type="ECO:0000313" key="2">
    <source>
        <dbReference type="EMBL" id="TDP42065.1"/>
    </source>
</evidence>
<name>A0A4R6PT79_NOCIG</name>
<evidence type="ECO:0000256" key="1">
    <source>
        <dbReference type="SAM" id="Phobius"/>
    </source>
</evidence>
<dbReference type="Proteomes" id="UP000295087">
    <property type="component" value="Unassembled WGS sequence"/>
</dbReference>
<reference evidence="2 3" key="1">
    <citation type="submission" date="2019-03" db="EMBL/GenBank/DDBJ databases">
        <title>Genomic Encyclopedia of Type Strains, Phase IV (KMG-IV): sequencing the most valuable type-strain genomes for metagenomic binning, comparative biology and taxonomic classification.</title>
        <authorList>
            <person name="Goeker M."/>
        </authorList>
    </citation>
    <scope>NUCLEOTIDE SEQUENCE [LARGE SCALE GENOMIC DNA]</scope>
    <source>
        <strain evidence="2 3">DSM 44496</strain>
    </source>
</reference>
<organism evidence="2 3">
    <name type="scientific">Nocardia ignorata</name>
    <dbReference type="NCBI Taxonomy" id="145285"/>
    <lineage>
        <taxon>Bacteria</taxon>
        <taxon>Bacillati</taxon>
        <taxon>Actinomycetota</taxon>
        <taxon>Actinomycetes</taxon>
        <taxon>Mycobacteriales</taxon>
        <taxon>Nocardiaceae</taxon>
        <taxon>Nocardia</taxon>
    </lineage>
</organism>
<feature type="transmembrane region" description="Helical" evidence="1">
    <location>
        <begin position="12"/>
        <end position="31"/>
    </location>
</feature>
<comment type="caution">
    <text evidence="2">The sequence shown here is derived from an EMBL/GenBank/DDBJ whole genome shotgun (WGS) entry which is preliminary data.</text>
</comment>
<dbReference type="EMBL" id="SNXK01000001">
    <property type="protein sequence ID" value="TDP42065.1"/>
    <property type="molecule type" value="Genomic_DNA"/>
</dbReference>
<keyword evidence="3" id="KW-1185">Reference proteome</keyword>
<accession>A0A4R6PT79</accession>
<protein>
    <submittedName>
        <fullName evidence="2">Uncharacterized protein</fullName>
    </submittedName>
</protein>
<sequence length="67" mass="7121">MIPTVGKNSKPNAVIILGAAGGAAIGLLVANWSAMRAVVYAVIWLVAAGILLYRQRRETAEKTAERE</sequence>
<keyword evidence="1" id="KW-0472">Membrane</keyword>